<dbReference type="EMBL" id="JABCRE010000002">
    <property type="protein sequence ID" value="NMW31490.1"/>
    <property type="molecule type" value="Genomic_DNA"/>
</dbReference>
<dbReference type="AlphaFoldDB" id="A0A848QL92"/>
<feature type="transmembrane region" description="Helical" evidence="1">
    <location>
        <begin position="296"/>
        <end position="319"/>
    </location>
</feature>
<dbReference type="InterPro" id="IPR029044">
    <property type="entry name" value="Nucleotide-diphossugar_trans"/>
</dbReference>
<evidence type="ECO:0000256" key="1">
    <source>
        <dbReference type="SAM" id="Phobius"/>
    </source>
</evidence>
<gene>
    <name evidence="2" type="ORF">HKD42_05410</name>
</gene>
<dbReference type="SUPFAM" id="SSF53448">
    <property type="entry name" value="Nucleotide-diphospho-sugar transferases"/>
    <property type="match status" value="1"/>
</dbReference>
<reference evidence="2 3" key="1">
    <citation type="submission" date="2020-04" db="EMBL/GenBank/DDBJ databases">
        <authorList>
            <person name="Liu A."/>
        </authorList>
    </citation>
    <scope>NUCLEOTIDE SEQUENCE [LARGE SCALE GENOMIC DNA]</scope>
    <source>
        <strain evidence="2 3">RZ02</strain>
    </source>
</reference>
<organism evidence="2 3">
    <name type="scientific">Pontixanthobacter rizhaonensis</name>
    <dbReference type="NCBI Taxonomy" id="2730337"/>
    <lineage>
        <taxon>Bacteria</taxon>
        <taxon>Pseudomonadati</taxon>
        <taxon>Pseudomonadota</taxon>
        <taxon>Alphaproteobacteria</taxon>
        <taxon>Sphingomonadales</taxon>
        <taxon>Erythrobacteraceae</taxon>
        <taxon>Pontixanthobacter</taxon>
    </lineage>
</organism>
<keyword evidence="3" id="KW-1185">Reference proteome</keyword>
<feature type="transmembrane region" description="Helical" evidence="1">
    <location>
        <begin position="360"/>
        <end position="391"/>
    </location>
</feature>
<proteinExistence type="predicted"/>
<keyword evidence="1" id="KW-1133">Transmembrane helix</keyword>
<dbReference type="Proteomes" id="UP000561181">
    <property type="component" value="Unassembled WGS sequence"/>
</dbReference>
<protein>
    <submittedName>
        <fullName evidence="2">Uncharacterized protein</fullName>
    </submittedName>
</protein>
<keyword evidence="1" id="KW-0812">Transmembrane</keyword>
<sequence>MLVALLSSQELASDAGSTPRGFLRVGGQSILSRQVSFALNSGCERIICLVDDLSPEIVDIQHRAERAGAVFHAVRSTINLSGMVSIADDLMVISDGLAFDTDIAAAHIGPHRSVLTIAADPAVNTGFERLDRDRAWAGIMVIAGALVEQLAEMPSDIDPQSSLLRLALQNGTGCVAVPDKAVTDSHWVLASSAQLAQNFETRWLQDRTEVAPFIAPTYRLADQAAITVTKKHPNLRLAAVLSHGGMLVLLSIAGLLGYFGYASIGFGVAALAAFSRRFAGTLSVVLRDTATTTQNVAYEASLLALDAVLVGLCIVITPAHDQIEMGFAAVMLIGLLRVTELILGNSLWRSWQALGSDRGVLSLGFLGLAFTGAFMVILQILAVAVLMVLLFQNYRARLTPT</sequence>
<evidence type="ECO:0000313" key="3">
    <source>
        <dbReference type="Proteomes" id="UP000561181"/>
    </source>
</evidence>
<keyword evidence="1" id="KW-0472">Membrane</keyword>
<evidence type="ECO:0000313" key="2">
    <source>
        <dbReference type="EMBL" id="NMW31490.1"/>
    </source>
</evidence>
<comment type="caution">
    <text evidence="2">The sequence shown here is derived from an EMBL/GenBank/DDBJ whole genome shotgun (WGS) entry which is preliminary data.</text>
</comment>
<accession>A0A848QL92</accession>
<name>A0A848QL92_9SPHN</name>
<feature type="transmembrane region" description="Helical" evidence="1">
    <location>
        <begin position="258"/>
        <end position="275"/>
    </location>
</feature>